<dbReference type="SUPFAM" id="SSF81301">
    <property type="entry name" value="Nucleotidyltransferase"/>
    <property type="match status" value="1"/>
</dbReference>
<evidence type="ECO:0000313" key="2">
    <source>
        <dbReference type="EMBL" id="TKD52121.1"/>
    </source>
</evidence>
<accession>A0A4U1L5A2</accession>
<keyword evidence="3" id="KW-1185">Reference proteome</keyword>
<dbReference type="CDD" id="cd05403">
    <property type="entry name" value="NT_KNTase_like"/>
    <property type="match status" value="1"/>
</dbReference>
<organism evidence="2 3">
    <name type="scientific">Sphingomonas baiyangensis</name>
    <dbReference type="NCBI Taxonomy" id="2572576"/>
    <lineage>
        <taxon>Bacteria</taxon>
        <taxon>Pseudomonadati</taxon>
        <taxon>Pseudomonadota</taxon>
        <taxon>Alphaproteobacteria</taxon>
        <taxon>Sphingomonadales</taxon>
        <taxon>Sphingomonadaceae</taxon>
        <taxon>Sphingomonas</taxon>
    </lineage>
</organism>
<dbReference type="AlphaFoldDB" id="A0A4U1L5A2"/>
<dbReference type="EMBL" id="SWKR01000002">
    <property type="protein sequence ID" value="TKD52121.1"/>
    <property type="molecule type" value="Genomic_DNA"/>
</dbReference>
<name>A0A4U1L5A2_9SPHN</name>
<dbReference type="Gene3D" id="3.30.460.10">
    <property type="entry name" value="Beta Polymerase, domain 2"/>
    <property type="match status" value="1"/>
</dbReference>
<feature type="domain" description="Polymerase beta nucleotidyltransferase" evidence="1">
    <location>
        <begin position="11"/>
        <end position="88"/>
    </location>
</feature>
<comment type="caution">
    <text evidence="2">The sequence shown here is derived from an EMBL/GenBank/DDBJ whole genome shotgun (WGS) entry which is preliminary data.</text>
</comment>
<dbReference type="GO" id="GO:0016740">
    <property type="term" value="F:transferase activity"/>
    <property type="evidence" value="ECO:0007669"/>
    <property type="project" value="UniProtKB-KW"/>
</dbReference>
<gene>
    <name evidence="2" type="ORF">FBR43_05585</name>
</gene>
<evidence type="ECO:0000259" key="1">
    <source>
        <dbReference type="Pfam" id="PF18765"/>
    </source>
</evidence>
<protein>
    <submittedName>
        <fullName evidence="2">Nucleotidyltransferase domain-containing protein</fullName>
    </submittedName>
</protein>
<evidence type="ECO:0000313" key="3">
    <source>
        <dbReference type="Proteomes" id="UP000309138"/>
    </source>
</evidence>
<dbReference type="InterPro" id="IPR041633">
    <property type="entry name" value="Polbeta"/>
</dbReference>
<dbReference type="InterPro" id="IPR043519">
    <property type="entry name" value="NT_sf"/>
</dbReference>
<dbReference type="OrthoDB" id="559450at2"/>
<proteinExistence type="predicted"/>
<keyword evidence="2" id="KW-0808">Transferase</keyword>
<sequence length="92" mass="9750">MLAALAPFATVIERVELFGSRARGDHRPGSDVDLLLTGAIDLPMLMRIAAAIDDSDLSIHADVTRAEDAGPELAAVLAREARPLFSRADLLG</sequence>
<dbReference type="Proteomes" id="UP000309138">
    <property type="component" value="Unassembled WGS sequence"/>
</dbReference>
<dbReference type="Pfam" id="PF18765">
    <property type="entry name" value="Polbeta"/>
    <property type="match status" value="1"/>
</dbReference>
<reference evidence="2 3" key="1">
    <citation type="submission" date="2019-04" db="EMBL/GenBank/DDBJ databases">
        <authorList>
            <person name="Yang Y."/>
            <person name="Wei D."/>
        </authorList>
    </citation>
    <scope>NUCLEOTIDE SEQUENCE [LARGE SCALE GENOMIC DNA]</scope>
    <source>
        <strain evidence="2 3">L-1-4w-11</strain>
    </source>
</reference>